<organism evidence="3 4">
    <name type="scientific">Oceanotoga teriensis</name>
    <dbReference type="NCBI Taxonomy" id="515440"/>
    <lineage>
        <taxon>Bacteria</taxon>
        <taxon>Thermotogati</taxon>
        <taxon>Thermotogota</taxon>
        <taxon>Thermotogae</taxon>
        <taxon>Petrotogales</taxon>
        <taxon>Petrotogaceae</taxon>
        <taxon>Oceanotoga</taxon>
    </lineage>
</organism>
<dbReference type="InterPro" id="IPR003509">
    <property type="entry name" value="UPF0102_YraN-like"/>
</dbReference>
<dbReference type="HAMAP" id="MF_00048">
    <property type="entry name" value="UPF0102"/>
    <property type="match status" value="1"/>
</dbReference>
<evidence type="ECO:0000313" key="3">
    <source>
        <dbReference type="EMBL" id="PWJ87541.1"/>
    </source>
</evidence>
<dbReference type="SUPFAM" id="SSF52980">
    <property type="entry name" value="Restriction endonuclease-like"/>
    <property type="match status" value="1"/>
</dbReference>
<dbReference type="GO" id="GO:0003676">
    <property type="term" value="F:nucleic acid binding"/>
    <property type="evidence" value="ECO:0007669"/>
    <property type="project" value="InterPro"/>
</dbReference>
<reference evidence="3 4" key="1">
    <citation type="submission" date="2018-05" db="EMBL/GenBank/DDBJ databases">
        <title>Genomic Encyclopedia of Type Strains, Phase IV (KMG-IV): sequencing the most valuable type-strain genomes for metagenomic binning, comparative biology and taxonomic classification.</title>
        <authorList>
            <person name="Goeker M."/>
        </authorList>
    </citation>
    <scope>NUCLEOTIDE SEQUENCE [LARGE SCALE GENOMIC DNA]</scope>
    <source>
        <strain evidence="3 4">DSM 24906</strain>
    </source>
</reference>
<evidence type="ECO:0000256" key="1">
    <source>
        <dbReference type="ARBA" id="ARBA00006738"/>
    </source>
</evidence>
<dbReference type="InterPro" id="IPR011856">
    <property type="entry name" value="tRNA_endonuc-like_dom_sf"/>
</dbReference>
<dbReference type="PANTHER" id="PTHR34039:SF1">
    <property type="entry name" value="UPF0102 PROTEIN YRAN"/>
    <property type="match status" value="1"/>
</dbReference>
<gene>
    <name evidence="3" type="ORF">C7380_12322</name>
</gene>
<comment type="similarity">
    <text evidence="1 2">Belongs to the UPF0102 family.</text>
</comment>
<keyword evidence="4" id="KW-1185">Reference proteome</keyword>
<keyword evidence="3" id="KW-0378">Hydrolase</keyword>
<dbReference type="Gene3D" id="3.40.1350.10">
    <property type="match status" value="1"/>
</dbReference>
<dbReference type="Pfam" id="PF02021">
    <property type="entry name" value="UPF0102"/>
    <property type="match status" value="1"/>
</dbReference>
<name>A0AA45HHL8_9BACT</name>
<keyword evidence="3" id="KW-0540">Nuclease</keyword>
<comment type="caution">
    <text evidence="3">The sequence shown here is derived from an EMBL/GenBank/DDBJ whole genome shotgun (WGS) entry which is preliminary data.</text>
</comment>
<protein>
    <recommendedName>
        <fullName evidence="2">UPF0102 protein C7380_12322</fullName>
    </recommendedName>
</protein>
<proteinExistence type="inferred from homology"/>
<evidence type="ECO:0000313" key="4">
    <source>
        <dbReference type="Proteomes" id="UP000245921"/>
    </source>
</evidence>
<keyword evidence="3" id="KW-0255">Endonuclease</keyword>
<dbReference type="EMBL" id="QGGI01000023">
    <property type="protein sequence ID" value="PWJ87541.1"/>
    <property type="molecule type" value="Genomic_DNA"/>
</dbReference>
<dbReference type="InterPro" id="IPR011335">
    <property type="entry name" value="Restrct_endonuc-II-like"/>
</dbReference>
<accession>A0AA45HHL8</accession>
<dbReference type="PANTHER" id="PTHR34039">
    <property type="entry name" value="UPF0102 PROTEIN YRAN"/>
    <property type="match status" value="1"/>
</dbReference>
<evidence type="ECO:0000256" key="2">
    <source>
        <dbReference type="HAMAP-Rule" id="MF_00048"/>
    </source>
</evidence>
<sequence length="112" mass="13116">MNNLGKKYEKIAFEYLKKEKYKILELNYTTKIGEIDIIAMKNKTLILIEVKGGTNKFGDPAYRVNRKKIIKISKVGEIFINTHRELDFEDVQIDVISVNTEGIIKHFQQQRI</sequence>
<dbReference type="Proteomes" id="UP000245921">
    <property type="component" value="Unassembled WGS sequence"/>
</dbReference>
<dbReference type="AlphaFoldDB" id="A0AA45HHL8"/>
<dbReference type="GO" id="GO:0004519">
    <property type="term" value="F:endonuclease activity"/>
    <property type="evidence" value="ECO:0007669"/>
    <property type="project" value="UniProtKB-KW"/>
</dbReference>
<dbReference type="RefSeq" id="WP_109606234.1">
    <property type="nucleotide sequence ID" value="NZ_JAMHJO010000018.1"/>
</dbReference>